<dbReference type="Pfam" id="PF19993">
    <property type="entry name" value="DO-GTPase2"/>
    <property type="match status" value="1"/>
</dbReference>
<evidence type="ECO:0000313" key="2">
    <source>
        <dbReference type="EMBL" id="GAA2332294.1"/>
    </source>
</evidence>
<accession>A0ABN3FKH5</accession>
<feature type="domain" description="Double-GTPase 2" evidence="1">
    <location>
        <begin position="103"/>
        <end position="296"/>
    </location>
</feature>
<dbReference type="EMBL" id="BAAARV010000007">
    <property type="protein sequence ID" value="GAA2332294.1"/>
    <property type="molecule type" value="Genomic_DNA"/>
</dbReference>
<dbReference type="Proteomes" id="UP001501444">
    <property type="component" value="Unassembled WGS sequence"/>
</dbReference>
<dbReference type="Gene3D" id="3.40.50.300">
    <property type="entry name" value="P-loop containing nucleotide triphosphate hydrolases"/>
    <property type="match status" value="1"/>
</dbReference>
<dbReference type="RefSeq" id="WP_344611133.1">
    <property type="nucleotide sequence ID" value="NZ_BAAARV010000007.1"/>
</dbReference>
<dbReference type="InterPro" id="IPR027417">
    <property type="entry name" value="P-loop_NTPase"/>
</dbReference>
<dbReference type="SUPFAM" id="SSF52540">
    <property type="entry name" value="P-loop containing nucleoside triphosphate hydrolases"/>
    <property type="match status" value="1"/>
</dbReference>
<protein>
    <recommendedName>
        <fullName evidence="1">Double-GTPase 2 domain-containing protein</fullName>
    </recommendedName>
</protein>
<keyword evidence="3" id="KW-1185">Reference proteome</keyword>
<gene>
    <name evidence="2" type="ORF">GCM10010170_011160</name>
</gene>
<organism evidence="2 3">
    <name type="scientific">Dactylosporangium salmoneum</name>
    <dbReference type="NCBI Taxonomy" id="53361"/>
    <lineage>
        <taxon>Bacteria</taxon>
        <taxon>Bacillati</taxon>
        <taxon>Actinomycetota</taxon>
        <taxon>Actinomycetes</taxon>
        <taxon>Micromonosporales</taxon>
        <taxon>Micromonosporaceae</taxon>
        <taxon>Dactylosporangium</taxon>
    </lineage>
</organism>
<name>A0ABN3FKH5_9ACTN</name>
<evidence type="ECO:0000259" key="1">
    <source>
        <dbReference type="Pfam" id="PF19993"/>
    </source>
</evidence>
<dbReference type="InterPro" id="IPR045528">
    <property type="entry name" value="DO-GTPase2"/>
</dbReference>
<evidence type="ECO:0000313" key="3">
    <source>
        <dbReference type="Proteomes" id="UP001501444"/>
    </source>
</evidence>
<proteinExistence type="predicted"/>
<comment type="caution">
    <text evidence="2">The sequence shown here is derived from an EMBL/GenBank/DDBJ whole genome shotgun (WGS) entry which is preliminary data.</text>
</comment>
<sequence length="405" mass="46212">MMLFRRLTCPYCYGRFLQRNIEFRCTGRPGPDGHTCAPVVDRLLQRHAGNATELPPTFRRSLWHQVRDRHRATCPGCRRESPNRICPRCHSRLPVRFGKIANRMIAMVGARESGKSVYLTVLLHEMRNQVGQAFNASMSEADDHTRSRFKADFERAVYENGELPRATSSAGQNYDRVTPLVFEFTTRRRTRFRGTRPVLNLLSFFDTAGEDLTTGDSVEYHTRYLTSADGIIVLLDPLQMPQARRLAHADVRPPTMSDQEAVLHRVTELLQGAGDVVEPIRAPLAVAFTKIDTLEHQLGETSPLRKEPEYAPSADVAFDLDDADEVHVEVRRLLNTWESGSIDRYVQPRYRSFRYFGVSALGAEPQDNRVRDGRVRPRRVSDPLLWLLSEFGAVPARRRPVEAEE</sequence>
<reference evidence="2 3" key="1">
    <citation type="journal article" date="2019" name="Int. J. Syst. Evol. Microbiol.">
        <title>The Global Catalogue of Microorganisms (GCM) 10K type strain sequencing project: providing services to taxonomists for standard genome sequencing and annotation.</title>
        <authorList>
            <consortium name="The Broad Institute Genomics Platform"/>
            <consortium name="The Broad Institute Genome Sequencing Center for Infectious Disease"/>
            <person name="Wu L."/>
            <person name="Ma J."/>
        </authorList>
    </citation>
    <scope>NUCLEOTIDE SEQUENCE [LARGE SCALE GENOMIC DNA]</scope>
    <source>
        <strain evidence="2 3">JCM 3272</strain>
    </source>
</reference>